<evidence type="ECO:0000259" key="2">
    <source>
        <dbReference type="Pfam" id="PF03703"/>
    </source>
</evidence>
<dbReference type="RefSeq" id="WP_129986626.1">
    <property type="nucleotide sequence ID" value="NZ_SDPU01000020.1"/>
</dbReference>
<accession>A0A4Q5J2L0</accession>
<keyword evidence="4" id="KW-1185">Reference proteome</keyword>
<feature type="transmembrane region" description="Helical" evidence="1">
    <location>
        <begin position="25"/>
        <end position="46"/>
    </location>
</feature>
<keyword evidence="1" id="KW-1133">Transmembrane helix</keyword>
<dbReference type="InterPro" id="IPR005182">
    <property type="entry name" value="YdbS-like_PH"/>
</dbReference>
<evidence type="ECO:0000256" key="1">
    <source>
        <dbReference type="SAM" id="Phobius"/>
    </source>
</evidence>
<dbReference type="Proteomes" id="UP000291189">
    <property type="component" value="Unassembled WGS sequence"/>
</dbReference>
<protein>
    <submittedName>
        <fullName evidence="3">PH domain-containing protein</fullName>
    </submittedName>
</protein>
<feature type="transmembrane region" description="Helical" evidence="1">
    <location>
        <begin position="58"/>
        <end position="85"/>
    </location>
</feature>
<proteinExistence type="predicted"/>
<dbReference type="AlphaFoldDB" id="A0A4Q5J2L0"/>
<reference evidence="3 4" key="1">
    <citation type="submission" date="2019-01" db="EMBL/GenBank/DDBJ databases">
        <title>Nocardioides guangzhouensis sp. nov., an actinobacterium isolated from soil.</title>
        <authorList>
            <person name="Fu Y."/>
            <person name="Cai Y."/>
            <person name="Lin Z."/>
            <person name="Chen P."/>
        </authorList>
    </citation>
    <scope>NUCLEOTIDE SEQUENCE [LARGE SCALE GENOMIC DNA]</scope>
    <source>
        <strain evidence="3 4">NBRC 105384</strain>
    </source>
</reference>
<keyword evidence="1" id="KW-0812">Transmembrane</keyword>
<dbReference type="PANTHER" id="PTHR37938">
    <property type="entry name" value="BLL0215 PROTEIN"/>
    <property type="match status" value="1"/>
</dbReference>
<dbReference type="EMBL" id="SDPU01000020">
    <property type="protein sequence ID" value="RYU12807.1"/>
    <property type="molecule type" value="Genomic_DNA"/>
</dbReference>
<dbReference type="PANTHER" id="PTHR37938:SF1">
    <property type="entry name" value="BLL0215 PROTEIN"/>
    <property type="match status" value="1"/>
</dbReference>
<dbReference type="Pfam" id="PF03703">
    <property type="entry name" value="bPH_2"/>
    <property type="match status" value="1"/>
</dbReference>
<evidence type="ECO:0000313" key="4">
    <source>
        <dbReference type="Proteomes" id="UP000291189"/>
    </source>
</evidence>
<dbReference type="OrthoDB" id="4350422at2"/>
<evidence type="ECO:0000313" key="3">
    <source>
        <dbReference type="EMBL" id="RYU12807.1"/>
    </source>
</evidence>
<name>A0A4Q5J2L0_9ACTN</name>
<feature type="domain" description="YdbS-like PH" evidence="2">
    <location>
        <begin position="78"/>
        <end position="151"/>
    </location>
</feature>
<gene>
    <name evidence="3" type="ORF">ETU37_07495</name>
</gene>
<comment type="caution">
    <text evidence="3">The sequence shown here is derived from an EMBL/GenBank/DDBJ whole genome shotgun (WGS) entry which is preliminary data.</text>
</comment>
<sequence>MAFPSRLLNDGEHVVVSTRTHVKALLVPALLLIVLAAVGGFLVSIVPASSAQPLVQLVVWLLAGLVAIWWVVKPFVAWLTTTYTFTNRRFIKRSGFVAKQGRTIPLNRISGVDFDIGIVDRLFGCGTLVVSDASENGTVLLHDIPNVERVQMQVSEELHRIASPGYHERADDGA</sequence>
<organism evidence="3 4">
    <name type="scientific">Nocardioides iriomotensis</name>
    <dbReference type="NCBI Taxonomy" id="715784"/>
    <lineage>
        <taxon>Bacteria</taxon>
        <taxon>Bacillati</taxon>
        <taxon>Actinomycetota</taxon>
        <taxon>Actinomycetes</taxon>
        <taxon>Propionibacteriales</taxon>
        <taxon>Nocardioidaceae</taxon>
        <taxon>Nocardioides</taxon>
    </lineage>
</organism>
<keyword evidence="1" id="KW-0472">Membrane</keyword>